<organism evidence="1 2">
    <name type="scientific">Microvirga guangxiensis</name>
    <dbReference type="NCBI Taxonomy" id="549386"/>
    <lineage>
        <taxon>Bacteria</taxon>
        <taxon>Pseudomonadati</taxon>
        <taxon>Pseudomonadota</taxon>
        <taxon>Alphaproteobacteria</taxon>
        <taxon>Hyphomicrobiales</taxon>
        <taxon>Methylobacteriaceae</taxon>
        <taxon>Microvirga</taxon>
    </lineage>
</organism>
<gene>
    <name evidence="1" type="ORF">SAMN02927923_01869</name>
</gene>
<dbReference type="EMBL" id="FMVJ01000005">
    <property type="protein sequence ID" value="SCY66196.1"/>
    <property type="molecule type" value="Genomic_DNA"/>
</dbReference>
<protein>
    <submittedName>
        <fullName evidence="1">Uncharacterized protein</fullName>
    </submittedName>
</protein>
<sequence>MTGTAVISKENEKHLNRILYRETFERRSEYAGQRPVPPEQDLRTVPDALAKWLRLRERIVETLPGINRKLSAINVELHISPIKPHAYTVRDYPSVGRLRIDLARDFAPTTRILEMDVNEYGLIHLYMYLPKETRRLDIGIDEVDQDRLEALLLDFVDLATQDD</sequence>
<evidence type="ECO:0000313" key="2">
    <source>
        <dbReference type="Proteomes" id="UP000199569"/>
    </source>
</evidence>
<dbReference type="AlphaFoldDB" id="A0A1G5HQX2"/>
<reference evidence="1 2" key="1">
    <citation type="submission" date="2016-10" db="EMBL/GenBank/DDBJ databases">
        <authorList>
            <person name="de Groot N.N."/>
        </authorList>
    </citation>
    <scope>NUCLEOTIDE SEQUENCE [LARGE SCALE GENOMIC DNA]</scope>
    <source>
        <strain evidence="1 2">CGMCC 1.7666</strain>
    </source>
</reference>
<accession>A0A1G5HQX2</accession>
<evidence type="ECO:0000313" key="1">
    <source>
        <dbReference type="EMBL" id="SCY66196.1"/>
    </source>
</evidence>
<dbReference type="Proteomes" id="UP000199569">
    <property type="component" value="Unassembled WGS sequence"/>
</dbReference>
<name>A0A1G5HQX2_9HYPH</name>
<proteinExistence type="predicted"/>
<keyword evidence="2" id="KW-1185">Reference proteome</keyword>